<comment type="caution">
    <text evidence="10">The sequence shown here is derived from an EMBL/GenBank/DDBJ whole genome shotgun (WGS) entry which is preliminary data.</text>
</comment>
<dbReference type="EMBL" id="LUUI01000024">
    <property type="protein sequence ID" value="OAI20987.1"/>
    <property type="molecule type" value="Genomic_DNA"/>
</dbReference>
<evidence type="ECO:0000256" key="4">
    <source>
        <dbReference type="ARBA" id="ARBA00022842"/>
    </source>
</evidence>
<evidence type="ECO:0000256" key="1">
    <source>
        <dbReference type="ARBA" id="ARBA00001954"/>
    </source>
</evidence>
<dbReference type="GO" id="GO:0016705">
    <property type="term" value="F:oxidoreductase activity, acting on paired donors, with incorporation or reduction of molecular oxygen"/>
    <property type="evidence" value="ECO:0007669"/>
    <property type="project" value="UniProtKB-ARBA"/>
</dbReference>
<keyword evidence="7" id="KW-0408">Iron</keyword>
<dbReference type="GO" id="GO:0046872">
    <property type="term" value="F:metal ion binding"/>
    <property type="evidence" value="ECO:0007669"/>
    <property type="project" value="UniProtKB-KW"/>
</dbReference>
<dbReference type="AlphaFoldDB" id="A0A177NSE6"/>
<dbReference type="GO" id="GO:0016787">
    <property type="term" value="F:hydrolase activity"/>
    <property type="evidence" value="ECO:0007669"/>
    <property type="project" value="UniProtKB-ARBA"/>
</dbReference>
<reference evidence="10 11" key="1">
    <citation type="submission" date="2016-03" db="EMBL/GenBank/DDBJ databases">
        <authorList>
            <person name="Ploux O."/>
        </authorList>
    </citation>
    <scope>NUCLEOTIDE SEQUENCE [LARGE SCALE GENOMIC DNA]</scope>
    <source>
        <strain evidence="10 11">R-45370</strain>
    </source>
</reference>
<evidence type="ECO:0000313" key="10">
    <source>
        <dbReference type="EMBL" id="OAI20987.1"/>
    </source>
</evidence>
<keyword evidence="2" id="KW-0479">Metal-binding</keyword>
<dbReference type="PROSITE" id="PS51471">
    <property type="entry name" value="FE2OG_OXY"/>
    <property type="match status" value="1"/>
</dbReference>
<dbReference type="InterPro" id="IPR032854">
    <property type="entry name" value="ALKBH3"/>
</dbReference>
<keyword evidence="8" id="KW-0234">DNA repair</keyword>
<evidence type="ECO:0000256" key="6">
    <source>
        <dbReference type="ARBA" id="ARBA00023002"/>
    </source>
</evidence>
<dbReference type="Proteomes" id="UP000078476">
    <property type="component" value="Unassembled WGS sequence"/>
</dbReference>
<evidence type="ECO:0000256" key="7">
    <source>
        <dbReference type="ARBA" id="ARBA00023004"/>
    </source>
</evidence>
<accession>A0A177NSE6</accession>
<dbReference type="InterPro" id="IPR027450">
    <property type="entry name" value="AlkB-like"/>
</dbReference>
<keyword evidence="6" id="KW-0560">Oxidoreductase</keyword>
<dbReference type="GO" id="GO:0140097">
    <property type="term" value="F:catalytic activity, acting on DNA"/>
    <property type="evidence" value="ECO:0007669"/>
    <property type="project" value="UniProtKB-ARBA"/>
</dbReference>
<evidence type="ECO:0000256" key="5">
    <source>
        <dbReference type="ARBA" id="ARBA00022964"/>
    </source>
</evidence>
<dbReference type="GO" id="GO:0006307">
    <property type="term" value="P:DNA alkylation repair"/>
    <property type="evidence" value="ECO:0007669"/>
    <property type="project" value="InterPro"/>
</dbReference>
<dbReference type="PANTHER" id="PTHR31212:SF4">
    <property type="entry name" value="ALPHA-KETOGLUTARATE-DEPENDENT DIOXYGENASE ALKB HOMOLOG 3"/>
    <property type="match status" value="1"/>
</dbReference>
<dbReference type="OrthoDB" id="190276at2"/>
<evidence type="ECO:0000256" key="2">
    <source>
        <dbReference type="ARBA" id="ARBA00022723"/>
    </source>
</evidence>
<evidence type="ECO:0000313" key="11">
    <source>
        <dbReference type="Proteomes" id="UP000078476"/>
    </source>
</evidence>
<dbReference type="Pfam" id="PF13532">
    <property type="entry name" value="2OG-FeII_Oxy_2"/>
    <property type="match status" value="1"/>
</dbReference>
<dbReference type="STRING" id="980561.A1359_19965"/>
<proteinExistence type="predicted"/>
<evidence type="ECO:0000256" key="3">
    <source>
        <dbReference type="ARBA" id="ARBA00022763"/>
    </source>
</evidence>
<dbReference type="Gene3D" id="2.60.120.590">
    <property type="entry name" value="Alpha-ketoglutarate-dependent dioxygenase AlkB-like"/>
    <property type="match status" value="1"/>
</dbReference>
<name>A0A177NSE6_9GAMM</name>
<organism evidence="10 11">
    <name type="scientific">Methylomonas lenta</name>
    <dbReference type="NCBI Taxonomy" id="980561"/>
    <lineage>
        <taxon>Bacteria</taxon>
        <taxon>Pseudomonadati</taxon>
        <taxon>Pseudomonadota</taxon>
        <taxon>Gammaproteobacteria</taxon>
        <taxon>Methylococcales</taxon>
        <taxon>Methylococcaceae</taxon>
        <taxon>Methylomonas</taxon>
    </lineage>
</organism>
<feature type="domain" description="Fe2OG dioxygenase" evidence="9">
    <location>
        <begin position="98"/>
        <end position="195"/>
    </location>
</feature>
<dbReference type="FunFam" id="2.60.120.590:FF:000004">
    <property type="entry name" value="DNA oxidative demethylase ALKBH2"/>
    <property type="match status" value="1"/>
</dbReference>
<comment type="cofactor">
    <cofactor evidence="1">
        <name>Fe(2+)</name>
        <dbReference type="ChEBI" id="CHEBI:29033"/>
    </cofactor>
</comment>
<keyword evidence="3" id="KW-0227">DNA damage</keyword>
<dbReference type="PANTHER" id="PTHR31212">
    <property type="entry name" value="ALPHA-KETOGLUTARATE-DEPENDENT DIOXYGENASE ALKB HOMOLOG 3"/>
    <property type="match status" value="1"/>
</dbReference>
<dbReference type="InterPro" id="IPR037151">
    <property type="entry name" value="AlkB-like_sf"/>
</dbReference>
<sequence length="198" mass="23210">MLPREPNLAPFDGELYWLSPFYAKEQADAYFQRLSEQLDWQQEELFIYGRRLKVPRLMAWYGDEDAHYRYSGVDHQPQAWTNDLLALKADMDAICGQIFNSVLANLYRDGQDSMGCHADNEKELGLHPIIASLSFGDSRLLRFRHNKTRQKLDVELAHGDLLLMAGNLQQHWRHELPKTRKPKQPRINLTFRHIILSH</sequence>
<dbReference type="InterPro" id="IPR005123">
    <property type="entry name" value="Oxoglu/Fe-dep_dioxygenase_dom"/>
</dbReference>
<gene>
    <name evidence="10" type="ORF">A1359_19965</name>
</gene>
<dbReference type="GO" id="GO:0051213">
    <property type="term" value="F:dioxygenase activity"/>
    <property type="evidence" value="ECO:0007669"/>
    <property type="project" value="UniProtKB-KW"/>
</dbReference>
<protein>
    <submittedName>
        <fullName evidence="10">2OG-Fe(II) oxygenase</fullName>
    </submittedName>
</protein>
<evidence type="ECO:0000259" key="9">
    <source>
        <dbReference type="PROSITE" id="PS51471"/>
    </source>
</evidence>
<keyword evidence="4" id="KW-0460">Magnesium</keyword>
<dbReference type="SUPFAM" id="SSF51197">
    <property type="entry name" value="Clavaminate synthase-like"/>
    <property type="match status" value="1"/>
</dbReference>
<evidence type="ECO:0000256" key="8">
    <source>
        <dbReference type="ARBA" id="ARBA00023204"/>
    </source>
</evidence>
<keyword evidence="11" id="KW-1185">Reference proteome</keyword>
<dbReference type="GO" id="GO:0032451">
    <property type="term" value="F:demethylase activity"/>
    <property type="evidence" value="ECO:0007669"/>
    <property type="project" value="UniProtKB-ARBA"/>
</dbReference>
<keyword evidence="5" id="KW-0223">Dioxygenase</keyword>